<name>A0A239NJU7_9PSED</name>
<keyword evidence="3" id="KW-1185">Reference proteome</keyword>
<evidence type="ECO:0000313" key="4">
    <source>
        <dbReference type="Proteomes" id="UP000199693"/>
    </source>
</evidence>
<dbReference type="RefSeq" id="WP_089394786.1">
    <property type="nucleotide sequence ID" value="NZ_FNEC01000053.1"/>
</dbReference>
<evidence type="ECO:0000313" key="1">
    <source>
        <dbReference type="EMBL" id="SDK82971.1"/>
    </source>
</evidence>
<evidence type="ECO:0000313" key="2">
    <source>
        <dbReference type="EMBL" id="SNT55146.1"/>
    </source>
</evidence>
<reference evidence="2 3" key="2">
    <citation type="submission" date="2017-06" db="EMBL/GenBank/DDBJ databases">
        <authorList>
            <person name="Varghese N."/>
            <person name="Submissions S."/>
        </authorList>
    </citation>
    <scope>NUCLEOTIDE SEQUENCE [LARGE SCALE GENOMIC DNA]</scope>
    <source>
        <strain evidence="2 3">RLD-1</strain>
    </source>
</reference>
<dbReference type="Proteomes" id="UP000198309">
    <property type="component" value="Unassembled WGS sequence"/>
</dbReference>
<gene>
    <name evidence="1" type="ORF">SAMN05216189_105342</name>
    <name evidence="2" type="ORF">SAMN06295949_15028</name>
</gene>
<dbReference type="EMBL" id="FZPC01000050">
    <property type="protein sequence ID" value="SNT55146.1"/>
    <property type="molecule type" value="Genomic_DNA"/>
</dbReference>
<evidence type="ECO:0000313" key="3">
    <source>
        <dbReference type="Proteomes" id="UP000198309"/>
    </source>
</evidence>
<sequence length="97" mass="11219">MSFQAKEQRKARCQHLCECCFRIVNPGEQYMKIVGQFEGDFYDAKVCMACDSLIEMVWSRVGQHEYPDGIAFHEFYEVASDLELACWIPQNKARTAA</sequence>
<proteinExistence type="predicted"/>
<accession>A0A239NJU7</accession>
<reference evidence="1 4" key="1">
    <citation type="submission" date="2016-10" db="EMBL/GenBank/DDBJ databases">
        <authorList>
            <person name="de Groot N.N."/>
        </authorList>
    </citation>
    <scope>NUCLEOTIDE SEQUENCE [LARGE SCALE GENOMIC DNA]</scope>
    <source>
        <strain evidence="1 4">CCM 7361</strain>
    </source>
</reference>
<dbReference type="EMBL" id="FNEC01000053">
    <property type="protein sequence ID" value="SDK82971.1"/>
    <property type="molecule type" value="Genomic_DNA"/>
</dbReference>
<dbReference type="Proteomes" id="UP000199693">
    <property type="component" value="Unassembled WGS sequence"/>
</dbReference>
<dbReference type="AlphaFoldDB" id="A0A239NJU7"/>
<organism evidence="1 4">
    <name type="scientific">Pseudomonas delhiensis</name>
    <dbReference type="NCBI Taxonomy" id="366289"/>
    <lineage>
        <taxon>Bacteria</taxon>
        <taxon>Pseudomonadati</taxon>
        <taxon>Pseudomonadota</taxon>
        <taxon>Gammaproteobacteria</taxon>
        <taxon>Pseudomonadales</taxon>
        <taxon>Pseudomonadaceae</taxon>
        <taxon>Pseudomonas</taxon>
    </lineage>
</organism>
<protein>
    <submittedName>
        <fullName evidence="1">Uncharacterized protein</fullName>
    </submittedName>
</protein>